<protein>
    <submittedName>
        <fullName evidence="3">NGG1 interacting factor</fullName>
    </submittedName>
</protein>
<dbReference type="PANTHER" id="PTHR13799:SF13">
    <property type="entry name" value="NIF3-LIKE PROTEIN 1"/>
    <property type="match status" value="1"/>
</dbReference>
<feature type="binding site" evidence="2">
    <location>
        <position position="156"/>
    </location>
    <ligand>
        <name>a divalent metal cation</name>
        <dbReference type="ChEBI" id="CHEBI:60240"/>
        <label>1</label>
    </ligand>
</feature>
<gene>
    <name evidence="3" type="ORF">B0T18DRAFT_407752</name>
</gene>
<reference evidence="3" key="1">
    <citation type="submission" date="2023-06" db="EMBL/GenBank/DDBJ databases">
        <title>Genome-scale phylogeny and comparative genomics of the fungal order Sordariales.</title>
        <authorList>
            <consortium name="Lawrence Berkeley National Laboratory"/>
            <person name="Hensen N."/>
            <person name="Bonometti L."/>
            <person name="Westerberg I."/>
            <person name="Brannstrom I.O."/>
            <person name="Guillou S."/>
            <person name="Cros-Aarteil S."/>
            <person name="Calhoun S."/>
            <person name="Haridas S."/>
            <person name="Kuo A."/>
            <person name="Mondo S."/>
            <person name="Pangilinan J."/>
            <person name="Riley R."/>
            <person name="LaButti K."/>
            <person name="Andreopoulos B."/>
            <person name="Lipzen A."/>
            <person name="Chen C."/>
            <person name="Yanf M."/>
            <person name="Daum C."/>
            <person name="Ng V."/>
            <person name="Clum A."/>
            <person name="Steindorff A."/>
            <person name="Ohm R."/>
            <person name="Martin F."/>
            <person name="Silar P."/>
            <person name="Natvig D."/>
            <person name="Lalanne C."/>
            <person name="Gautier V."/>
            <person name="Ament-velasquez S.L."/>
            <person name="Kruys A."/>
            <person name="Hutchinson M.I."/>
            <person name="Powell A.J."/>
            <person name="Barry K."/>
            <person name="Miller A.N."/>
            <person name="Grigoriev I.V."/>
            <person name="Debuchy R."/>
            <person name="Gladieux P."/>
            <person name="Thoren M.H."/>
            <person name="Johannesson H."/>
        </authorList>
    </citation>
    <scope>NUCLEOTIDE SEQUENCE</scope>
    <source>
        <strain evidence="3">SMH3187-1</strain>
    </source>
</reference>
<evidence type="ECO:0000256" key="2">
    <source>
        <dbReference type="PIRSR" id="PIRSR602678-1"/>
    </source>
</evidence>
<keyword evidence="4" id="KW-1185">Reference proteome</keyword>
<name>A0AA40K8G2_9PEZI</name>
<proteinExistence type="inferred from homology"/>
<dbReference type="SUPFAM" id="SSF102705">
    <property type="entry name" value="NIF3 (NGG1p interacting factor 3)-like"/>
    <property type="match status" value="1"/>
</dbReference>
<dbReference type="PANTHER" id="PTHR13799">
    <property type="entry name" value="NGG1 INTERACTING FACTOR 3"/>
    <property type="match status" value="1"/>
</dbReference>
<feature type="binding site" evidence="2">
    <location>
        <position position="118"/>
    </location>
    <ligand>
        <name>a divalent metal cation</name>
        <dbReference type="ChEBI" id="CHEBI:60240"/>
        <label>1</label>
    </ligand>
</feature>
<dbReference type="InterPro" id="IPR036069">
    <property type="entry name" value="DUF34/NIF3_sf"/>
</dbReference>
<feature type="binding site" evidence="2">
    <location>
        <position position="300"/>
    </location>
    <ligand>
        <name>a divalent metal cation</name>
        <dbReference type="ChEBI" id="CHEBI:60240"/>
        <label>1</label>
    </ligand>
</feature>
<dbReference type="GO" id="GO:0046872">
    <property type="term" value="F:metal ion binding"/>
    <property type="evidence" value="ECO:0007669"/>
    <property type="project" value="UniProtKB-KW"/>
</dbReference>
<dbReference type="InterPro" id="IPR002678">
    <property type="entry name" value="DUF34/NIF3"/>
</dbReference>
<dbReference type="EMBL" id="JAUKUD010000003">
    <property type="protein sequence ID" value="KAK0749878.1"/>
    <property type="molecule type" value="Genomic_DNA"/>
</dbReference>
<dbReference type="AlphaFoldDB" id="A0AA40K8G2"/>
<sequence>MNVAALFSRVALAKAARFPPSPGNLCRFKRFMATNDTEAMTAPPFTTQVVTAMRSLYPEELADRSWDNVGLLLENTQPPLHNGSPQIVPSRVLLTNDLTIRVAQEAIRKRASVIVTYHPFIFRGLKSITLSDPHQHIVILLMRNNIAVYSPHTAVDAAPGGLNDWLADMLDGHKVTTTRSVVKPITTPLPQGFAGAGYGRLVEFGHPVNMGRIVEEYARRLGGLRHVMVAYPRDAAKRTSKPTGPPIVIRSVGICAGSGHDVLSGCDADLLVTGEMSHHAALRLTMQGKCVLTVFHSNSERQFLTDKMKPDLEKVLRRDADAATEVLVSEEDEDPFEIWDVEHMPEWAYI</sequence>
<feature type="binding site" evidence="2">
    <location>
        <position position="296"/>
    </location>
    <ligand>
        <name>a divalent metal cation</name>
        <dbReference type="ChEBI" id="CHEBI:60240"/>
        <label>1</label>
    </ligand>
</feature>
<keyword evidence="2" id="KW-0479">Metal-binding</keyword>
<dbReference type="GO" id="GO:0005739">
    <property type="term" value="C:mitochondrion"/>
    <property type="evidence" value="ECO:0007669"/>
    <property type="project" value="TreeGrafter"/>
</dbReference>
<evidence type="ECO:0000313" key="3">
    <source>
        <dbReference type="EMBL" id="KAK0749878.1"/>
    </source>
</evidence>
<organism evidence="3 4">
    <name type="scientific">Schizothecium vesticola</name>
    <dbReference type="NCBI Taxonomy" id="314040"/>
    <lineage>
        <taxon>Eukaryota</taxon>
        <taxon>Fungi</taxon>
        <taxon>Dikarya</taxon>
        <taxon>Ascomycota</taxon>
        <taxon>Pezizomycotina</taxon>
        <taxon>Sordariomycetes</taxon>
        <taxon>Sordariomycetidae</taxon>
        <taxon>Sordariales</taxon>
        <taxon>Schizotheciaceae</taxon>
        <taxon>Schizothecium</taxon>
    </lineage>
</organism>
<dbReference type="Proteomes" id="UP001172155">
    <property type="component" value="Unassembled WGS sequence"/>
</dbReference>
<dbReference type="Pfam" id="PF01784">
    <property type="entry name" value="DUF34_NIF3"/>
    <property type="match status" value="1"/>
</dbReference>
<dbReference type="NCBIfam" id="TIGR00486">
    <property type="entry name" value="YbgI_SA1388"/>
    <property type="match status" value="1"/>
</dbReference>
<comment type="similarity">
    <text evidence="1">Belongs to the GTP cyclohydrolase I type 2/NIF3 family.</text>
</comment>
<evidence type="ECO:0000256" key="1">
    <source>
        <dbReference type="ARBA" id="ARBA00006964"/>
    </source>
</evidence>
<comment type="caution">
    <text evidence="3">The sequence shown here is derived from an EMBL/GenBank/DDBJ whole genome shotgun (WGS) entry which is preliminary data.</text>
</comment>
<accession>A0AA40K8G2</accession>
<dbReference type="FunFam" id="3.40.1390.30:FF:000001">
    <property type="entry name" value="GTP cyclohydrolase 1 type 2"/>
    <property type="match status" value="1"/>
</dbReference>
<dbReference type="Gene3D" id="3.40.1390.30">
    <property type="entry name" value="NIF3 (NGG1p interacting factor 3)-like"/>
    <property type="match status" value="1"/>
</dbReference>
<evidence type="ECO:0000313" key="4">
    <source>
        <dbReference type="Proteomes" id="UP001172155"/>
    </source>
</evidence>